<protein>
    <recommendedName>
        <fullName evidence="3">Nose resistant-to-fluoxetine protein N-terminal domain-containing protein</fullName>
    </recommendedName>
</protein>
<feature type="transmembrane region" description="Helical" evidence="1">
    <location>
        <begin position="579"/>
        <end position="598"/>
    </location>
</feature>
<feature type="transmembrane region" description="Helical" evidence="1">
    <location>
        <begin position="475"/>
        <end position="493"/>
    </location>
</feature>
<feature type="signal peptide" evidence="2">
    <location>
        <begin position="1"/>
        <end position="19"/>
    </location>
</feature>
<feature type="transmembrane region" description="Helical" evidence="1">
    <location>
        <begin position="551"/>
        <end position="567"/>
    </location>
</feature>
<keyword evidence="5" id="KW-1185">Reference proteome</keyword>
<dbReference type="InterPro" id="IPR002656">
    <property type="entry name" value="Acyl_transf_3_dom"/>
</dbReference>
<feature type="transmembrane region" description="Helical" evidence="1">
    <location>
        <begin position="370"/>
        <end position="390"/>
    </location>
</feature>
<dbReference type="GO" id="GO:0016747">
    <property type="term" value="F:acyltransferase activity, transferring groups other than amino-acyl groups"/>
    <property type="evidence" value="ECO:0007669"/>
    <property type="project" value="InterPro"/>
</dbReference>
<evidence type="ECO:0000313" key="5">
    <source>
        <dbReference type="Proteomes" id="UP001154078"/>
    </source>
</evidence>
<feature type="transmembrane region" description="Helical" evidence="1">
    <location>
        <begin position="329"/>
        <end position="350"/>
    </location>
</feature>
<dbReference type="Pfam" id="PF20146">
    <property type="entry name" value="NRF"/>
    <property type="match status" value="1"/>
</dbReference>
<name>A0A9P0B936_BRAAE</name>
<gene>
    <name evidence="4" type="ORF">MELIAE_LOCUS8482</name>
</gene>
<evidence type="ECO:0000256" key="1">
    <source>
        <dbReference type="SAM" id="Phobius"/>
    </source>
</evidence>
<evidence type="ECO:0000259" key="3">
    <source>
        <dbReference type="SMART" id="SM00703"/>
    </source>
</evidence>
<feature type="chain" id="PRO_5040128671" description="Nose resistant-to-fluoxetine protein N-terminal domain-containing protein" evidence="2">
    <location>
        <begin position="20"/>
        <end position="735"/>
    </location>
</feature>
<keyword evidence="2" id="KW-0732">Signal</keyword>
<feature type="domain" description="Nose resistant-to-fluoxetine protein N-terminal" evidence="3">
    <location>
        <begin position="102"/>
        <end position="251"/>
    </location>
</feature>
<evidence type="ECO:0000313" key="4">
    <source>
        <dbReference type="EMBL" id="CAH0557874.1"/>
    </source>
</evidence>
<dbReference type="AlphaFoldDB" id="A0A9P0B936"/>
<dbReference type="InterPro" id="IPR006621">
    <property type="entry name" value="Nose-resist-to-fluoxetine_N"/>
</dbReference>
<dbReference type="Proteomes" id="UP001154078">
    <property type="component" value="Chromosome 5"/>
</dbReference>
<dbReference type="InterPro" id="IPR052728">
    <property type="entry name" value="O2_lipid_transport_reg"/>
</dbReference>
<sequence length="735" mass="84670">MRKFAFIVIIYFVLTRINCDINSSYVKFKYSLSNLTLKNDVKIELDIEENVLSEEERGKLCVKNFTKCRNNDIEYEVTSTKLSQVLFSRIPPFDLSGVKGVSQSCQRDSRTYVQDLAAFKFWALQMYDSTAKLPSGLMNGNVNQLGDFDMCLSSKSEEENIHGKYCLASMQVDNPHSSYLSGIYRLLQSHMHFKSKLEDPGHRVPRFSSINWALCVPSSCTPTDVELGLKKTVNKFIEGTDLKVQYEVDPAMCQSKSETKDIPDSTKIAVGVFSGVILLCIFASLYDSYTIKEKQNEWIVAFSLKKNYNSMFTISRNTNDIEAVHGIRFLNAILLVFAHKSMALFFVPWANRTQYVEYVSQPWTVVGRAASLYTDPFIMFSGTLTTYALLGRLQRTQKLNLFQEYVSRLMRIVPTFAALIAFCTFVLPWLNNGPTWNLVVTHHSDICKQNWWRNLLFIHNYYGFKEMCLTHTHHIGIDTQLFFASPFLVYLLWRWPKKGSVTLITIASISTVMRYYVTYTMRLSNYVHFGTSIQQLFDTADHMYILPAHRATVYIMGIFLGYILKFYRSTTLTNRQLQIGNAVALFSFVASVLVPSFMGSIDYVYNPTDAAWYAAVAPILWCFSFAWIVFTTHIGHKGLFGNFFSKPIFTIWTKISYTVYLTQFPAFFYNVGITRSPESYEFFRSMFNLKEFLWILALSCSLTLLFESPFQNIRNIIFRKSPSKISDQPIKKKVS</sequence>
<dbReference type="OrthoDB" id="4794873at2759"/>
<feature type="transmembrane region" description="Helical" evidence="1">
    <location>
        <begin position="268"/>
        <end position="286"/>
    </location>
</feature>
<keyword evidence="1" id="KW-0472">Membrane</keyword>
<dbReference type="SMART" id="SM00703">
    <property type="entry name" value="NRF"/>
    <property type="match status" value="1"/>
</dbReference>
<keyword evidence="1" id="KW-0812">Transmembrane</keyword>
<accession>A0A9P0B936</accession>
<feature type="transmembrane region" description="Helical" evidence="1">
    <location>
        <begin position="411"/>
        <end position="430"/>
    </location>
</feature>
<feature type="transmembrane region" description="Helical" evidence="1">
    <location>
        <begin position="500"/>
        <end position="517"/>
    </location>
</feature>
<dbReference type="PANTHER" id="PTHR11161:SF4">
    <property type="entry name" value="DROP DEAD"/>
    <property type="match status" value="1"/>
</dbReference>
<evidence type="ECO:0000256" key="2">
    <source>
        <dbReference type="SAM" id="SignalP"/>
    </source>
</evidence>
<feature type="transmembrane region" description="Helical" evidence="1">
    <location>
        <begin position="692"/>
        <end position="710"/>
    </location>
</feature>
<feature type="transmembrane region" description="Helical" evidence="1">
    <location>
        <begin position="610"/>
        <end position="630"/>
    </location>
</feature>
<proteinExistence type="predicted"/>
<dbReference type="EMBL" id="OV121136">
    <property type="protein sequence ID" value="CAH0557874.1"/>
    <property type="molecule type" value="Genomic_DNA"/>
</dbReference>
<dbReference type="PANTHER" id="PTHR11161">
    <property type="entry name" value="O-ACYLTRANSFERASE"/>
    <property type="match status" value="1"/>
</dbReference>
<organism evidence="4 5">
    <name type="scientific">Brassicogethes aeneus</name>
    <name type="common">Rape pollen beetle</name>
    <name type="synonym">Meligethes aeneus</name>
    <dbReference type="NCBI Taxonomy" id="1431903"/>
    <lineage>
        <taxon>Eukaryota</taxon>
        <taxon>Metazoa</taxon>
        <taxon>Ecdysozoa</taxon>
        <taxon>Arthropoda</taxon>
        <taxon>Hexapoda</taxon>
        <taxon>Insecta</taxon>
        <taxon>Pterygota</taxon>
        <taxon>Neoptera</taxon>
        <taxon>Endopterygota</taxon>
        <taxon>Coleoptera</taxon>
        <taxon>Polyphaga</taxon>
        <taxon>Cucujiformia</taxon>
        <taxon>Nitidulidae</taxon>
        <taxon>Meligethinae</taxon>
        <taxon>Brassicogethes</taxon>
    </lineage>
</organism>
<reference evidence="4" key="1">
    <citation type="submission" date="2021-12" db="EMBL/GenBank/DDBJ databases">
        <authorList>
            <person name="King R."/>
        </authorList>
    </citation>
    <scope>NUCLEOTIDE SEQUENCE</scope>
</reference>
<dbReference type="Pfam" id="PF01757">
    <property type="entry name" value="Acyl_transf_3"/>
    <property type="match status" value="1"/>
</dbReference>
<keyword evidence="1" id="KW-1133">Transmembrane helix</keyword>
<feature type="transmembrane region" description="Helical" evidence="1">
    <location>
        <begin position="651"/>
        <end position="672"/>
    </location>
</feature>